<dbReference type="Proteomes" id="UP001178507">
    <property type="component" value="Unassembled WGS sequence"/>
</dbReference>
<accession>A0AA36J1L5</accession>
<proteinExistence type="predicted"/>
<organism evidence="4 5">
    <name type="scientific">Effrenium voratum</name>
    <dbReference type="NCBI Taxonomy" id="2562239"/>
    <lineage>
        <taxon>Eukaryota</taxon>
        <taxon>Sar</taxon>
        <taxon>Alveolata</taxon>
        <taxon>Dinophyceae</taxon>
        <taxon>Suessiales</taxon>
        <taxon>Symbiodiniaceae</taxon>
        <taxon>Effrenium</taxon>
    </lineage>
</organism>
<dbReference type="AlphaFoldDB" id="A0AA36J1L5"/>
<feature type="compositionally biased region" description="Pro residues" evidence="1">
    <location>
        <begin position="78"/>
        <end position="101"/>
    </location>
</feature>
<evidence type="ECO:0000313" key="4">
    <source>
        <dbReference type="EMBL" id="CAJ1396849.1"/>
    </source>
</evidence>
<name>A0AA36J1L5_9DINO</name>
<dbReference type="Pfam" id="PF15711">
    <property type="entry name" value="ILEI"/>
    <property type="match status" value="1"/>
</dbReference>
<evidence type="ECO:0000256" key="2">
    <source>
        <dbReference type="SAM" id="SignalP"/>
    </source>
</evidence>
<comment type="caution">
    <text evidence="4">The sequence shown here is derived from an EMBL/GenBank/DDBJ whole genome shotgun (WGS) entry which is preliminary data.</text>
</comment>
<keyword evidence="5" id="KW-1185">Reference proteome</keyword>
<keyword evidence="2" id="KW-0732">Signal</keyword>
<dbReference type="GO" id="GO:0016266">
    <property type="term" value="P:protein O-linked glycosylation via N-acetyl-galactosamine"/>
    <property type="evidence" value="ECO:0007669"/>
    <property type="project" value="TreeGrafter"/>
</dbReference>
<evidence type="ECO:0000313" key="5">
    <source>
        <dbReference type="Proteomes" id="UP001178507"/>
    </source>
</evidence>
<gene>
    <name evidence="4" type="ORF">EVOR1521_LOCUS20988</name>
</gene>
<feature type="chain" id="PRO_5041361126" description="ILEI/PANDER domain-containing protein" evidence="2">
    <location>
        <begin position="22"/>
        <end position="263"/>
    </location>
</feature>
<feature type="region of interest" description="Disordered" evidence="1">
    <location>
        <begin position="63"/>
        <end position="104"/>
    </location>
</feature>
<dbReference type="InterPro" id="IPR039477">
    <property type="entry name" value="ILEI/PANDER_dom"/>
</dbReference>
<feature type="signal peptide" evidence="2">
    <location>
        <begin position="1"/>
        <end position="21"/>
    </location>
</feature>
<dbReference type="PROSITE" id="PS52031">
    <property type="entry name" value="GG_LECTIN"/>
    <property type="match status" value="1"/>
</dbReference>
<dbReference type="PANTHER" id="PTHR46396">
    <property type="entry name" value="PROTEIN O-LINKED-MANNOSE BETA-1,2-N-ACETYLGLUCOSAMINYLTRANSFERASE 1"/>
    <property type="match status" value="1"/>
</dbReference>
<dbReference type="GO" id="GO:0000139">
    <property type="term" value="C:Golgi membrane"/>
    <property type="evidence" value="ECO:0007669"/>
    <property type="project" value="TreeGrafter"/>
</dbReference>
<evidence type="ECO:0000259" key="3">
    <source>
        <dbReference type="Pfam" id="PF15711"/>
    </source>
</evidence>
<dbReference type="InterPro" id="IPR052463">
    <property type="entry name" value="O-linked_mannose_GnT"/>
</dbReference>
<dbReference type="PANTHER" id="PTHR46396:SF2">
    <property type="entry name" value="ILEI_PANDER DOMAIN-CONTAINING PROTEIN"/>
    <property type="match status" value="1"/>
</dbReference>
<sequence>MKWKRRLGWLAIALVASQGFACPRSRHRGRVTLAAARTELVQETRLLRETLGQLAAEVRLLRQELSPEPDTEESPKTVDPPTPAERQPVDPPTVAPGPARKPPVGTTLVKVVSAGGDAGDLADFFLEDVEVPINGMANRRGLNVVVIDTSAGHILSAKTYDIWGNPQEENRRFAKDMRIVDEDDIILVALKDSGLENLDGEALHALQSIGSSLESRLGFRQGYALIGVKDGEALAERKGRMVMAEAKLNFVVRPPQSPVRAAR</sequence>
<evidence type="ECO:0000256" key="1">
    <source>
        <dbReference type="SAM" id="MobiDB-lite"/>
    </source>
</evidence>
<dbReference type="GO" id="GO:0047223">
    <property type="term" value="F:beta-1,3-galactosyl-O-glycosyl-glycoprotein beta-1,3-N-acetylglucosaminyltransferase activity"/>
    <property type="evidence" value="ECO:0007669"/>
    <property type="project" value="TreeGrafter"/>
</dbReference>
<dbReference type="EMBL" id="CAUJNA010003245">
    <property type="protein sequence ID" value="CAJ1396849.1"/>
    <property type="molecule type" value="Genomic_DNA"/>
</dbReference>
<feature type="domain" description="ILEI/PANDER" evidence="3">
    <location>
        <begin position="140"/>
        <end position="230"/>
    </location>
</feature>
<protein>
    <recommendedName>
        <fullName evidence="3">ILEI/PANDER domain-containing protein</fullName>
    </recommendedName>
</protein>
<reference evidence="4" key="1">
    <citation type="submission" date="2023-08" db="EMBL/GenBank/DDBJ databases">
        <authorList>
            <person name="Chen Y."/>
            <person name="Shah S."/>
            <person name="Dougan E. K."/>
            <person name="Thang M."/>
            <person name="Chan C."/>
        </authorList>
    </citation>
    <scope>NUCLEOTIDE SEQUENCE</scope>
</reference>